<dbReference type="eggNOG" id="COG2267">
    <property type="taxonomic scope" value="Bacteria"/>
</dbReference>
<dbReference type="Pfam" id="PF12146">
    <property type="entry name" value="Hydrolase_4"/>
    <property type="match status" value="1"/>
</dbReference>
<dbReference type="RefSeq" id="WP_013861597.1">
    <property type="nucleotide sequence ID" value="NC_015635.1"/>
</dbReference>
<accession>F5XL20</accession>
<reference evidence="2 3" key="1">
    <citation type="submission" date="2011-05" db="EMBL/GenBank/DDBJ databases">
        <title>Whole genome sequence of Microlunatus phosphovorus NM-1.</title>
        <authorList>
            <person name="Hosoyama A."/>
            <person name="Sasaki K."/>
            <person name="Harada T."/>
            <person name="Igarashi R."/>
            <person name="Kawakoshi A."/>
            <person name="Sasagawa M."/>
            <person name="Fukada J."/>
            <person name="Nakamura S."/>
            <person name="Katano Y."/>
            <person name="Hanada S."/>
            <person name="Kamagata Y."/>
            <person name="Nakamura N."/>
            <person name="Yamazaki S."/>
            <person name="Fujita N."/>
        </authorList>
    </citation>
    <scope>NUCLEOTIDE SEQUENCE [LARGE SCALE GENOMIC DNA]</scope>
    <source>
        <strain evidence="3">ATCC 700054 / DSM 10555 / JCM 9379 / NBRC 101784 / NCIMB 13414 / VKM Ac-1990 / NM-1</strain>
    </source>
</reference>
<gene>
    <name evidence="2" type="ordered locus">MLP_06940</name>
</gene>
<evidence type="ECO:0000259" key="1">
    <source>
        <dbReference type="Pfam" id="PF12146"/>
    </source>
</evidence>
<dbReference type="InterPro" id="IPR051044">
    <property type="entry name" value="MAG_DAG_Lipase"/>
</dbReference>
<evidence type="ECO:0000313" key="3">
    <source>
        <dbReference type="Proteomes" id="UP000007947"/>
    </source>
</evidence>
<protein>
    <recommendedName>
        <fullName evidence="1">Serine aminopeptidase S33 domain-containing protein</fullName>
    </recommendedName>
</protein>
<dbReference type="EMBL" id="AP012204">
    <property type="protein sequence ID" value="BAK33708.1"/>
    <property type="molecule type" value="Genomic_DNA"/>
</dbReference>
<name>F5XL20_MICPN</name>
<feature type="domain" description="Serine aminopeptidase S33" evidence="1">
    <location>
        <begin position="54"/>
        <end position="256"/>
    </location>
</feature>
<sequence length="337" mass="36451">MSARPGSRWEADLLPGYEALEIPLPDAARAQGEPDDVEMVATLVRRAGGELSEHAVLYLHGWNDYFFQAHLADALSAAGFAFYALDLRRYGRSLRLGQLKGFITDLTEYDAEIGAAWDLISAEHEHITLLGHSTGGLTATLWAAAHPGQARGVILNSPWLDLQGSAMVRALGGPVIDALGGNRPTTVLPLPDTGFYARTIHASLEGEWDYDLELKTSPSPAIRVGWLRAVLQGHQKVAAGLGLQVPVLVMTSAKSDFARKWHQGLHAADAVLDVEQIARRATRLGRHVTIVRFADGLHDLFLSRRDVREQALDEVVRWSGAYVLGASLAPAVGALPG</sequence>
<dbReference type="PANTHER" id="PTHR11614">
    <property type="entry name" value="PHOSPHOLIPASE-RELATED"/>
    <property type="match status" value="1"/>
</dbReference>
<dbReference type="KEGG" id="mph:MLP_06940"/>
<dbReference type="SUPFAM" id="SSF53474">
    <property type="entry name" value="alpha/beta-Hydrolases"/>
    <property type="match status" value="1"/>
</dbReference>
<organism evidence="2 3">
    <name type="scientific">Microlunatus phosphovorus (strain ATCC 700054 / DSM 10555 / JCM 9379 / NBRC 101784 / NCIMB 13414 / VKM Ac-1990 / NM-1)</name>
    <dbReference type="NCBI Taxonomy" id="1032480"/>
    <lineage>
        <taxon>Bacteria</taxon>
        <taxon>Bacillati</taxon>
        <taxon>Actinomycetota</taxon>
        <taxon>Actinomycetes</taxon>
        <taxon>Propionibacteriales</taxon>
        <taxon>Propionibacteriaceae</taxon>
        <taxon>Microlunatus</taxon>
    </lineage>
</organism>
<keyword evidence="3" id="KW-1185">Reference proteome</keyword>
<dbReference type="Proteomes" id="UP000007947">
    <property type="component" value="Chromosome"/>
</dbReference>
<proteinExistence type="predicted"/>
<dbReference type="Gene3D" id="3.40.50.1820">
    <property type="entry name" value="alpha/beta hydrolase"/>
    <property type="match status" value="1"/>
</dbReference>
<evidence type="ECO:0000313" key="2">
    <source>
        <dbReference type="EMBL" id="BAK33708.1"/>
    </source>
</evidence>
<dbReference type="HOGENOM" id="CLU_051796_0_0_11"/>
<dbReference type="InterPro" id="IPR029058">
    <property type="entry name" value="AB_hydrolase_fold"/>
</dbReference>
<dbReference type="AlphaFoldDB" id="F5XL20"/>
<dbReference type="OrthoDB" id="9801217at2"/>
<dbReference type="STRING" id="1032480.MLP_06940"/>
<dbReference type="InterPro" id="IPR022742">
    <property type="entry name" value="Hydrolase_4"/>
</dbReference>